<dbReference type="Gene3D" id="3.20.20.150">
    <property type="entry name" value="Divalent-metal-dependent TIM barrel enzymes"/>
    <property type="match status" value="1"/>
</dbReference>
<protein>
    <submittedName>
        <fullName evidence="2">Sugar phosphate isomerase/epimerase family protein</fullName>
    </submittedName>
</protein>
<keyword evidence="3" id="KW-1185">Reference proteome</keyword>
<evidence type="ECO:0000259" key="1">
    <source>
        <dbReference type="Pfam" id="PF01261"/>
    </source>
</evidence>
<organism evidence="2 3">
    <name type="scientific">Paenibacillus mendelii</name>
    <dbReference type="NCBI Taxonomy" id="206163"/>
    <lineage>
        <taxon>Bacteria</taxon>
        <taxon>Bacillati</taxon>
        <taxon>Bacillota</taxon>
        <taxon>Bacilli</taxon>
        <taxon>Bacillales</taxon>
        <taxon>Paenibacillaceae</taxon>
        <taxon>Paenibacillus</taxon>
    </lineage>
</organism>
<keyword evidence="2" id="KW-0413">Isomerase</keyword>
<proteinExistence type="predicted"/>
<gene>
    <name evidence="2" type="ORF">ACFFJ8_07325</name>
</gene>
<accession>A0ABV6J5Q1</accession>
<sequence>MPYLSLTTWSLHRHLGPLRWTRWVAESKTQAVEIQHQPETVTLLELPSVLEEKGFSAVEVCHFHLPETSEDYFSKLRAAVQAAGIRLYSLLVDYGDISSSDPERRSADIAFMKQWIDYASAAGAERVRIIAGDADPADQEGFDRAAGALLELIRIRFGPRGSDRD</sequence>
<name>A0ABV6J5Q1_9BACL</name>
<dbReference type="Proteomes" id="UP001589818">
    <property type="component" value="Unassembled WGS sequence"/>
</dbReference>
<dbReference type="EMBL" id="JBHLVF010000010">
    <property type="protein sequence ID" value="MFC0391186.1"/>
    <property type="molecule type" value="Genomic_DNA"/>
</dbReference>
<dbReference type="Pfam" id="PF01261">
    <property type="entry name" value="AP_endonuc_2"/>
    <property type="match status" value="1"/>
</dbReference>
<evidence type="ECO:0000313" key="2">
    <source>
        <dbReference type="EMBL" id="MFC0391186.1"/>
    </source>
</evidence>
<reference evidence="2 3" key="1">
    <citation type="submission" date="2024-09" db="EMBL/GenBank/DDBJ databases">
        <authorList>
            <person name="Sun Q."/>
            <person name="Mori K."/>
        </authorList>
    </citation>
    <scope>NUCLEOTIDE SEQUENCE [LARGE SCALE GENOMIC DNA]</scope>
    <source>
        <strain evidence="2 3">CCM 4839</strain>
    </source>
</reference>
<evidence type="ECO:0000313" key="3">
    <source>
        <dbReference type="Proteomes" id="UP001589818"/>
    </source>
</evidence>
<dbReference type="GO" id="GO:0016853">
    <property type="term" value="F:isomerase activity"/>
    <property type="evidence" value="ECO:0007669"/>
    <property type="project" value="UniProtKB-KW"/>
</dbReference>
<comment type="caution">
    <text evidence="2">The sequence shown here is derived from an EMBL/GenBank/DDBJ whole genome shotgun (WGS) entry which is preliminary data.</text>
</comment>
<dbReference type="InterPro" id="IPR036237">
    <property type="entry name" value="Xyl_isomerase-like_sf"/>
</dbReference>
<feature type="domain" description="Xylose isomerase-like TIM barrel" evidence="1">
    <location>
        <begin position="50"/>
        <end position="154"/>
    </location>
</feature>
<dbReference type="RefSeq" id="WP_256555269.1">
    <property type="nucleotide sequence ID" value="NZ_JANHOF010000004.1"/>
</dbReference>
<dbReference type="InterPro" id="IPR013022">
    <property type="entry name" value="Xyl_isomerase-like_TIM-brl"/>
</dbReference>
<dbReference type="SUPFAM" id="SSF51658">
    <property type="entry name" value="Xylose isomerase-like"/>
    <property type="match status" value="1"/>
</dbReference>